<dbReference type="EMBL" id="LT558119">
    <property type="protein sequence ID" value="SAM75106.1"/>
    <property type="molecule type" value="Genomic_DNA"/>
</dbReference>
<evidence type="ECO:0000256" key="4">
    <source>
        <dbReference type="SAM" id="MobiDB-lite"/>
    </source>
</evidence>
<dbReference type="Gene3D" id="1.10.287.110">
    <property type="entry name" value="DnaJ domain"/>
    <property type="match status" value="1"/>
</dbReference>
<dbReference type="InterPro" id="IPR044634">
    <property type="entry name" value="Zuotin/DnaJC2"/>
</dbReference>
<evidence type="ECO:0000256" key="2">
    <source>
        <dbReference type="ARBA" id="ARBA00022490"/>
    </source>
</evidence>
<evidence type="ECO:0000313" key="6">
    <source>
        <dbReference type="EMBL" id="SAM75106.1"/>
    </source>
</evidence>
<accession>A0A1K0H7U3</accession>
<feature type="domain" description="J" evidence="5">
    <location>
        <begin position="105"/>
        <end position="176"/>
    </location>
</feature>
<dbReference type="CDD" id="cd23953">
    <property type="entry name" value="zuotin_NTD"/>
    <property type="match status" value="1"/>
</dbReference>
<dbReference type="PROSITE" id="PS00636">
    <property type="entry name" value="DNAJ_1"/>
    <property type="match status" value="1"/>
</dbReference>
<protein>
    <submittedName>
        <fullName evidence="7">Probable ZUO1 - zuotin</fullName>
    </submittedName>
    <submittedName>
        <fullName evidence="6">Probable ZUO1-zuotin</fullName>
    </submittedName>
</protein>
<dbReference type="PANTHER" id="PTHR43999:SF1">
    <property type="entry name" value="DNAJ HOMOLOG SUBFAMILY C MEMBER 2"/>
    <property type="match status" value="1"/>
</dbReference>
<evidence type="ECO:0000313" key="7">
    <source>
        <dbReference type="EMBL" id="SYW74856.1"/>
    </source>
</evidence>
<gene>
    <name evidence="7" type="ORF">UBRO2_00266</name>
    <name evidence="6" type="ORF">UBRO_01298</name>
</gene>
<dbReference type="InterPro" id="IPR042569">
    <property type="entry name" value="RAC_head_sf"/>
</dbReference>
<dbReference type="GO" id="GO:0051083">
    <property type="term" value="P:'de novo' cotranslational protein folding"/>
    <property type="evidence" value="ECO:0007669"/>
    <property type="project" value="InterPro"/>
</dbReference>
<name>A0A1K0H7U3_9BASI</name>
<dbReference type="InterPro" id="IPR054076">
    <property type="entry name" value="ZUO1-like_ZHD"/>
</dbReference>
<organism evidence="6 8">
    <name type="scientific">Ustilago bromivora</name>
    <dbReference type="NCBI Taxonomy" id="307758"/>
    <lineage>
        <taxon>Eukaryota</taxon>
        <taxon>Fungi</taxon>
        <taxon>Dikarya</taxon>
        <taxon>Basidiomycota</taxon>
        <taxon>Ustilaginomycotina</taxon>
        <taxon>Ustilaginomycetes</taxon>
        <taxon>Ustilaginales</taxon>
        <taxon>Ustilaginaceae</taxon>
        <taxon>Ustilago</taxon>
    </lineage>
</organism>
<dbReference type="GO" id="GO:0005829">
    <property type="term" value="C:cytosol"/>
    <property type="evidence" value="ECO:0007669"/>
    <property type="project" value="TreeGrafter"/>
</dbReference>
<comment type="subcellular location">
    <subcellularLocation>
        <location evidence="1">Cytoplasm</location>
    </subcellularLocation>
</comment>
<dbReference type="GO" id="GO:0043022">
    <property type="term" value="F:ribosome binding"/>
    <property type="evidence" value="ECO:0007669"/>
    <property type="project" value="InterPro"/>
</dbReference>
<feature type="compositionally biased region" description="Basic and acidic residues" evidence="4">
    <location>
        <begin position="328"/>
        <end position="372"/>
    </location>
</feature>
<dbReference type="CDD" id="cd06257">
    <property type="entry name" value="DnaJ"/>
    <property type="match status" value="1"/>
</dbReference>
<proteinExistence type="predicted"/>
<reference evidence="8" key="1">
    <citation type="submission" date="2016-04" db="EMBL/GenBank/DDBJ databases">
        <authorList>
            <person name="Guldener U."/>
            <person name="Guldener U."/>
        </authorList>
    </citation>
    <scope>NUCLEOTIDE SEQUENCE [LARGE SCALE GENOMIC DNA]</scope>
    <source>
        <strain evidence="8">UB2112</strain>
    </source>
</reference>
<dbReference type="Pfam" id="PF16717">
    <property type="entry name" value="RAC_head"/>
    <property type="match status" value="1"/>
</dbReference>
<keyword evidence="2" id="KW-0963">Cytoplasm</keyword>
<dbReference type="Pfam" id="PF00226">
    <property type="entry name" value="DnaJ"/>
    <property type="match status" value="1"/>
</dbReference>
<dbReference type="InterPro" id="IPR032003">
    <property type="entry name" value="RAC_head"/>
</dbReference>
<evidence type="ECO:0000256" key="1">
    <source>
        <dbReference type="ARBA" id="ARBA00004496"/>
    </source>
</evidence>
<reference evidence="7" key="3">
    <citation type="submission" date="2018-08" db="EMBL/GenBank/DDBJ databases">
        <authorList>
            <person name="Guldener U."/>
        </authorList>
    </citation>
    <scope>NUCLEOTIDE SEQUENCE</scope>
    <source>
        <strain evidence="7">UB2</strain>
    </source>
</reference>
<dbReference type="Proteomes" id="UP000179920">
    <property type="component" value="Chromosome III"/>
</dbReference>
<dbReference type="AlphaFoldDB" id="A0A1K0H7U3"/>
<dbReference type="InterPro" id="IPR036869">
    <property type="entry name" value="J_dom_sf"/>
</dbReference>
<feature type="region of interest" description="Disordered" evidence="4">
    <location>
        <begin position="254"/>
        <end position="284"/>
    </location>
</feature>
<evidence type="ECO:0000313" key="8">
    <source>
        <dbReference type="Proteomes" id="UP000179920"/>
    </source>
</evidence>
<dbReference type="Gene3D" id="1.10.8.840">
    <property type="entry name" value="Ribosome-associated complex head domain"/>
    <property type="match status" value="1"/>
</dbReference>
<reference evidence="6" key="2">
    <citation type="submission" date="2016-04" db="EMBL/GenBank/DDBJ databases">
        <authorList>
            <person name="Evans L.H."/>
            <person name="Alamgir A."/>
            <person name="Owens N."/>
            <person name="Weber N.D."/>
            <person name="Virtaneva K."/>
            <person name="Barbian K."/>
            <person name="Babar A."/>
            <person name="Rosenke K."/>
        </authorList>
    </citation>
    <scope>NUCLEOTIDE SEQUENCE</scope>
    <source>
        <strain evidence="6">UB2112</strain>
    </source>
</reference>
<feature type="region of interest" description="Disordered" evidence="4">
    <location>
        <begin position="300"/>
        <end position="374"/>
    </location>
</feature>
<evidence type="ECO:0000313" key="9">
    <source>
        <dbReference type="Proteomes" id="UP000658997"/>
    </source>
</evidence>
<dbReference type="Pfam" id="PF21884">
    <property type="entry name" value="ZUO1-like_ZHD"/>
    <property type="match status" value="1"/>
</dbReference>
<keyword evidence="9" id="KW-1185">Reference proteome</keyword>
<feature type="compositionally biased region" description="Basic and acidic residues" evidence="4">
    <location>
        <begin position="300"/>
        <end position="313"/>
    </location>
</feature>
<dbReference type="InterPro" id="IPR001623">
    <property type="entry name" value="DnaJ_domain"/>
</dbReference>
<evidence type="ECO:0000256" key="3">
    <source>
        <dbReference type="ARBA" id="ARBA00023186"/>
    </source>
</evidence>
<dbReference type="InterPro" id="IPR058871">
    <property type="entry name" value="Zuotin_N"/>
</dbReference>
<dbReference type="OrthoDB" id="1690618at2759"/>
<dbReference type="EMBL" id="ULHB01000002">
    <property type="protein sequence ID" value="SYW74856.1"/>
    <property type="molecule type" value="Genomic_DNA"/>
</dbReference>
<dbReference type="SUPFAM" id="SSF46565">
    <property type="entry name" value="Chaperone J-domain"/>
    <property type="match status" value="1"/>
</dbReference>
<evidence type="ECO:0000259" key="5">
    <source>
        <dbReference type="PROSITE" id="PS50076"/>
    </source>
</evidence>
<keyword evidence="3" id="KW-0143">Chaperone</keyword>
<dbReference type="GO" id="GO:0030544">
    <property type="term" value="F:Hsp70 protein binding"/>
    <property type="evidence" value="ECO:0007669"/>
    <property type="project" value="InterPro"/>
</dbReference>
<dbReference type="PROSITE" id="PS50076">
    <property type="entry name" value="DNAJ_2"/>
    <property type="match status" value="1"/>
</dbReference>
<sequence length="456" mass="50475">MSVFIDLPYELSAAPAGFKPGQSSASTLSAPSTHTLQPVGPAFLAHKRRQLNNLSFAEDDKIIGDKLAAEAAAAAANGDDDAGVGDEEESAELLARDPKEWKTQDHYAVLGLSALRWKATQEQIKIAHRKKVLKHHPDKKAGSSGLTSDDSFFKCIAKAHEILSNPEKRRQFDSVDESIDDEAVPTGKEPADKFYKLWGPIFERESRFSEPKNGPVPQLGDANSTRDQVNEFYDFWYNFDSWRSFEYLDKEINEGSDNRDDKRYTEKKNRNERARRKKEDNARLRNLVDKALSVDPRIKQFKADDKAAREAKKNKGRPGVNGAAGAVDPRKAAEEKKKAEEEAKRKAEEEAKAAKQEKATKADAKKAKEAAKKAIKKEKKALNKLITDNNYFQAAAPTPQIIEAQLNELDALCEKLEATKLADYRKKAEAASGADAVKAQFVNAAKDAGIATSAFA</sequence>
<dbReference type="PANTHER" id="PTHR43999">
    <property type="entry name" value="DNAJ HOMOLOG SUBFAMILY C MEMBER 2"/>
    <property type="match status" value="1"/>
</dbReference>
<dbReference type="Proteomes" id="UP000658997">
    <property type="component" value="Unassembled WGS sequence"/>
</dbReference>
<dbReference type="Pfam" id="PF26185">
    <property type="entry name" value="Zuotin_N"/>
    <property type="match status" value="1"/>
</dbReference>
<dbReference type="InterPro" id="IPR018253">
    <property type="entry name" value="DnaJ_domain_CS"/>
</dbReference>
<dbReference type="SMART" id="SM00271">
    <property type="entry name" value="DnaJ"/>
    <property type="match status" value="1"/>
</dbReference>
<dbReference type="GO" id="GO:0006450">
    <property type="term" value="P:regulation of translational fidelity"/>
    <property type="evidence" value="ECO:0007669"/>
    <property type="project" value="InterPro"/>
</dbReference>